<keyword evidence="7" id="KW-0137">Centromere</keyword>
<dbReference type="InterPro" id="IPR020993">
    <property type="entry name" value="Centromere_CenpK"/>
</dbReference>
<gene>
    <name evidence="9" type="ORF">MVES_002347</name>
</gene>
<dbReference type="GO" id="GO:0051382">
    <property type="term" value="P:kinetochore assembly"/>
    <property type="evidence" value="ECO:0007669"/>
    <property type="project" value="InterPro"/>
</dbReference>
<evidence type="ECO:0000313" key="9">
    <source>
        <dbReference type="EMBL" id="PKI83422.1"/>
    </source>
</evidence>
<dbReference type="Pfam" id="PF11802">
    <property type="entry name" value="CENP-K"/>
    <property type="match status" value="1"/>
</dbReference>
<evidence type="ECO:0000256" key="5">
    <source>
        <dbReference type="ARBA" id="ARBA00023054"/>
    </source>
</evidence>
<dbReference type="OrthoDB" id="9445768at2759"/>
<keyword evidence="10" id="KW-1185">Reference proteome</keyword>
<keyword evidence="6" id="KW-0539">Nucleus</keyword>
<evidence type="ECO:0000256" key="2">
    <source>
        <dbReference type="ARBA" id="ARBA00004584"/>
    </source>
</evidence>
<evidence type="ECO:0000313" key="10">
    <source>
        <dbReference type="Proteomes" id="UP000232875"/>
    </source>
</evidence>
<dbReference type="GO" id="GO:0000070">
    <property type="term" value="P:mitotic sister chromatid segregation"/>
    <property type="evidence" value="ECO:0007669"/>
    <property type="project" value="TreeGrafter"/>
</dbReference>
<keyword evidence="5 8" id="KW-0175">Coiled coil</keyword>
<feature type="coiled-coil region" evidence="8">
    <location>
        <begin position="13"/>
        <end position="98"/>
    </location>
</feature>
<dbReference type="Proteomes" id="UP000232875">
    <property type="component" value="Unassembled WGS sequence"/>
</dbReference>
<dbReference type="PANTHER" id="PTHR14401:SF6">
    <property type="entry name" value="CENTROMERE PROTEIN K"/>
    <property type="match status" value="1"/>
</dbReference>
<evidence type="ECO:0000256" key="1">
    <source>
        <dbReference type="ARBA" id="ARBA00004123"/>
    </source>
</evidence>
<name>A0A2N1JA98_9BASI</name>
<evidence type="ECO:0000256" key="4">
    <source>
        <dbReference type="ARBA" id="ARBA00022454"/>
    </source>
</evidence>
<dbReference type="GO" id="GO:0000775">
    <property type="term" value="C:chromosome, centromeric region"/>
    <property type="evidence" value="ECO:0007669"/>
    <property type="project" value="UniProtKB-SubCell"/>
</dbReference>
<evidence type="ECO:0000256" key="6">
    <source>
        <dbReference type="ARBA" id="ARBA00023242"/>
    </source>
</evidence>
<sequence length="203" mass="22948">MATDAPVGTEDPVAAAKEERKRLDDAILATQKKLAALPTFQHTPNNDALSRQLEESIAQHSDMLSALKKEFSMEKHKLENEKQLLDELRISREALVQTDEPLDETHHVEHELMRVLVNVTNKAFEEAALCAELRFLLEALLNAVWERPQDPYVQVDGYSARVVEYVKGARIAECSPKNRAHLHLVAFHEPLPDPSGVRPSVYR</sequence>
<keyword evidence="4" id="KW-0158">Chromosome</keyword>
<comment type="similarity">
    <text evidence="3">Belongs to the CENP-K/MCM22 family.</text>
</comment>
<protein>
    <submittedName>
        <fullName evidence="9">Uncharacterized protein</fullName>
    </submittedName>
</protein>
<organism evidence="9 10">
    <name type="scientific">Malassezia vespertilionis</name>
    <dbReference type="NCBI Taxonomy" id="2020962"/>
    <lineage>
        <taxon>Eukaryota</taxon>
        <taxon>Fungi</taxon>
        <taxon>Dikarya</taxon>
        <taxon>Basidiomycota</taxon>
        <taxon>Ustilaginomycotina</taxon>
        <taxon>Malasseziomycetes</taxon>
        <taxon>Malasseziales</taxon>
        <taxon>Malasseziaceae</taxon>
        <taxon>Malassezia</taxon>
    </lineage>
</organism>
<accession>A0A2N1JA98</accession>
<reference evidence="9 10" key="1">
    <citation type="submission" date="2017-10" db="EMBL/GenBank/DDBJ databases">
        <title>A novel species of cold-tolerant Malassezia isolated from bats.</title>
        <authorList>
            <person name="Lorch J.M."/>
            <person name="Palmer J.M."/>
            <person name="Vanderwolf K.J."/>
            <person name="Schmidt K.Z."/>
            <person name="Verant M.L."/>
            <person name="Weller T.J."/>
            <person name="Blehert D.S."/>
        </authorList>
    </citation>
    <scope>NUCLEOTIDE SEQUENCE [LARGE SCALE GENOMIC DNA]</scope>
    <source>
        <strain evidence="9 10">NWHC:44797-103</strain>
    </source>
</reference>
<proteinExistence type="inferred from homology"/>
<evidence type="ECO:0000256" key="7">
    <source>
        <dbReference type="ARBA" id="ARBA00023328"/>
    </source>
</evidence>
<dbReference type="AlphaFoldDB" id="A0A2N1JA98"/>
<evidence type="ECO:0000256" key="8">
    <source>
        <dbReference type="SAM" id="Coils"/>
    </source>
</evidence>
<dbReference type="EMBL" id="KZ454991">
    <property type="protein sequence ID" value="PKI83422.1"/>
    <property type="molecule type" value="Genomic_DNA"/>
</dbReference>
<comment type="subcellular location">
    <subcellularLocation>
        <location evidence="2">Chromosome</location>
        <location evidence="2">Centromere</location>
    </subcellularLocation>
    <subcellularLocation>
        <location evidence="1">Nucleus</location>
    </subcellularLocation>
</comment>
<dbReference type="GO" id="GO:0005634">
    <property type="term" value="C:nucleus"/>
    <property type="evidence" value="ECO:0007669"/>
    <property type="project" value="UniProtKB-SubCell"/>
</dbReference>
<dbReference type="PANTHER" id="PTHR14401">
    <property type="entry name" value="CENTROMERE PROTEIN K"/>
    <property type="match status" value="1"/>
</dbReference>
<evidence type="ECO:0000256" key="3">
    <source>
        <dbReference type="ARBA" id="ARBA00005795"/>
    </source>
</evidence>